<organism evidence="1 2">
    <name type="scientific">Panagrolaimus sp. ES5</name>
    <dbReference type="NCBI Taxonomy" id="591445"/>
    <lineage>
        <taxon>Eukaryota</taxon>
        <taxon>Metazoa</taxon>
        <taxon>Ecdysozoa</taxon>
        <taxon>Nematoda</taxon>
        <taxon>Chromadorea</taxon>
        <taxon>Rhabditida</taxon>
        <taxon>Tylenchina</taxon>
        <taxon>Panagrolaimomorpha</taxon>
        <taxon>Panagrolaimoidea</taxon>
        <taxon>Panagrolaimidae</taxon>
        <taxon>Panagrolaimus</taxon>
    </lineage>
</organism>
<dbReference type="Proteomes" id="UP000887579">
    <property type="component" value="Unplaced"/>
</dbReference>
<dbReference type="WBParaSite" id="ES5_v2.g17344.t1">
    <property type="protein sequence ID" value="ES5_v2.g17344.t1"/>
    <property type="gene ID" value="ES5_v2.g17344"/>
</dbReference>
<accession>A0AC34FJB1</accession>
<reference evidence="2" key="1">
    <citation type="submission" date="2022-11" db="UniProtKB">
        <authorList>
            <consortium name="WormBaseParasite"/>
        </authorList>
    </citation>
    <scope>IDENTIFICATION</scope>
</reference>
<name>A0AC34FJB1_9BILA</name>
<proteinExistence type="predicted"/>
<sequence>MNTVKMNKELQDFELYLEEVDESFDANLLYEFILKNATTFCKVNFVIGEENDEEILSKLASAEEEFQSLEEWKNKHIYTNFDM</sequence>
<evidence type="ECO:0000313" key="1">
    <source>
        <dbReference type="Proteomes" id="UP000887579"/>
    </source>
</evidence>
<evidence type="ECO:0000313" key="2">
    <source>
        <dbReference type="WBParaSite" id="ES5_v2.g17344.t1"/>
    </source>
</evidence>
<protein>
    <submittedName>
        <fullName evidence="2">Uncharacterized protein</fullName>
    </submittedName>
</protein>